<dbReference type="Gene3D" id="1.20.1090.10">
    <property type="entry name" value="Dehydroquinate synthase-like - alpha domain"/>
    <property type="match status" value="1"/>
</dbReference>
<dbReference type="RefSeq" id="WP_024003999.1">
    <property type="nucleotide sequence ID" value="NZ_KI650979.1"/>
</dbReference>
<gene>
    <name evidence="4" type="ORF">W822_04680</name>
</gene>
<dbReference type="AlphaFoldDB" id="V8QYL2"/>
<sequence>MESTEDINTSQFIAHLSGAVSWPGHCYWGKLAVMRAAKAAGMRMRRPLVITDRAAWNAGATVVTQALAATSNNEFQVFDGVVPNPSLAQVRAALQLARKFQCQSIVAVGGGSVIDVAKVVYGCLCSGLEPDELATVRGQAWLEGAVSADDLLLLAIPTTAGTGSESSSAALIQGEDGRKHLYRSLRTRPAFVALQPELTLSLPFGATAQGGFDAALHALGAWVNTDPSPIGKAIALHALRVCMRALPAALDNPDSLSARSDMQMGAYLAGVAIGICKVDAVHAMCTPLESRVKKPHAEVLAPLFRVVSRYTIQTDAQAYADAARQLGFGNTRDDHQAALSLIEKIEQLASHAHISLHFEDLSLSEQDGNLLAHQALKSASMPLNPRVLTHRQISSLYLQMVA</sequence>
<feature type="domain" description="Fe-containing alcohol dehydrogenase-like C-terminal" evidence="3">
    <location>
        <begin position="207"/>
        <end position="399"/>
    </location>
</feature>
<dbReference type="PANTHER" id="PTHR11496:SF83">
    <property type="entry name" value="HYDROXYACID-OXOACID TRANSHYDROGENASE, MITOCHONDRIAL"/>
    <property type="match status" value="1"/>
</dbReference>
<comment type="caution">
    <text evidence="4">The sequence shown here is derived from an EMBL/GenBank/DDBJ whole genome shotgun (WGS) entry which is preliminary data.</text>
</comment>
<dbReference type="EMBL" id="AYXT01000001">
    <property type="protein sequence ID" value="ETF04737.1"/>
    <property type="molecule type" value="Genomic_DNA"/>
</dbReference>
<protein>
    <submittedName>
        <fullName evidence="4">Uncharacterized protein</fullName>
    </submittedName>
</protein>
<keyword evidence="1" id="KW-0560">Oxidoreductase</keyword>
<dbReference type="eggNOG" id="COG1454">
    <property type="taxonomic scope" value="Bacteria"/>
</dbReference>
<dbReference type="GO" id="GO:0046872">
    <property type="term" value="F:metal ion binding"/>
    <property type="evidence" value="ECO:0007669"/>
    <property type="project" value="InterPro"/>
</dbReference>
<evidence type="ECO:0000259" key="3">
    <source>
        <dbReference type="Pfam" id="PF25137"/>
    </source>
</evidence>
<dbReference type="Gene3D" id="3.40.50.1970">
    <property type="match status" value="1"/>
</dbReference>
<evidence type="ECO:0000313" key="4">
    <source>
        <dbReference type="EMBL" id="ETF04737.1"/>
    </source>
</evidence>
<dbReference type="CDD" id="cd08551">
    <property type="entry name" value="Fe-ADH"/>
    <property type="match status" value="1"/>
</dbReference>
<proteinExistence type="predicted"/>
<dbReference type="InterPro" id="IPR001670">
    <property type="entry name" value="ADH_Fe/GldA"/>
</dbReference>
<dbReference type="OrthoDB" id="9815791at2"/>
<dbReference type="HOGENOM" id="CLU_007207_0_0_4"/>
<dbReference type="PATRIC" id="fig|1424334.3.peg.948"/>
<dbReference type="Pfam" id="PF25137">
    <property type="entry name" value="ADH_Fe_C"/>
    <property type="match status" value="1"/>
</dbReference>
<dbReference type="InterPro" id="IPR056798">
    <property type="entry name" value="ADH_Fe_C"/>
</dbReference>
<accession>V8QYL2</accession>
<evidence type="ECO:0000256" key="1">
    <source>
        <dbReference type="ARBA" id="ARBA00023002"/>
    </source>
</evidence>
<dbReference type="PANTHER" id="PTHR11496">
    <property type="entry name" value="ALCOHOL DEHYDROGENASE"/>
    <property type="match status" value="1"/>
</dbReference>
<reference evidence="4 5" key="1">
    <citation type="journal article" date="2014" name="Genome Announc.">
        <title>Draft Genome Sequence of Advenella kashmirensis Strain W13003, a Polycyclic Aromatic Hydrocarbon-Degrading Bacterium.</title>
        <authorList>
            <person name="Wang X."/>
            <person name="Jin D."/>
            <person name="Zhou L."/>
            <person name="Wu L."/>
            <person name="An W."/>
            <person name="Zhao L."/>
        </authorList>
    </citation>
    <scope>NUCLEOTIDE SEQUENCE [LARGE SCALE GENOMIC DNA]</scope>
    <source>
        <strain evidence="4 5">W13003</strain>
    </source>
</reference>
<dbReference type="InterPro" id="IPR039697">
    <property type="entry name" value="Alcohol_dehydrogenase_Fe"/>
</dbReference>
<organism evidence="4 5">
    <name type="scientific">Advenella kashmirensis W13003</name>
    <dbReference type="NCBI Taxonomy" id="1424334"/>
    <lineage>
        <taxon>Bacteria</taxon>
        <taxon>Pseudomonadati</taxon>
        <taxon>Pseudomonadota</taxon>
        <taxon>Betaproteobacteria</taxon>
        <taxon>Burkholderiales</taxon>
        <taxon>Alcaligenaceae</taxon>
    </lineage>
</organism>
<name>V8QYL2_9BURK</name>
<dbReference type="STRING" id="1424334.W822_04680"/>
<dbReference type="Proteomes" id="UP000018733">
    <property type="component" value="Unassembled WGS sequence"/>
</dbReference>
<dbReference type="GO" id="GO:0004022">
    <property type="term" value="F:alcohol dehydrogenase (NAD+) activity"/>
    <property type="evidence" value="ECO:0007669"/>
    <property type="project" value="TreeGrafter"/>
</dbReference>
<dbReference type="Pfam" id="PF00465">
    <property type="entry name" value="Fe-ADH"/>
    <property type="match status" value="1"/>
</dbReference>
<keyword evidence="5" id="KW-1185">Reference proteome</keyword>
<evidence type="ECO:0000259" key="2">
    <source>
        <dbReference type="Pfam" id="PF00465"/>
    </source>
</evidence>
<evidence type="ECO:0000313" key="5">
    <source>
        <dbReference type="Proteomes" id="UP000018733"/>
    </source>
</evidence>
<dbReference type="SUPFAM" id="SSF56796">
    <property type="entry name" value="Dehydroquinate synthase-like"/>
    <property type="match status" value="1"/>
</dbReference>
<feature type="domain" description="Alcohol dehydrogenase iron-type/glycerol dehydrogenase GldA" evidence="2">
    <location>
        <begin position="29"/>
        <end position="196"/>
    </location>
</feature>